<feature type="region of interest" description="Disordered" evidence="1">
    <location>
        <begin position="90"/>
        <end position="120"/>
    </location>
</feature>
<feature type="region of interest" description="Disordered" evidence="1">
    <location>
        <begin position="50"/>
        <end position="78"/>
    </location>
</feature>
<accession>Q851W6</accession>
<organism evidence="2 3">
    <name type="scientific">Oryza sativa subsp. japonica</name>
    <name type="common">Rice</name>
    <dbReference type="NCBI Taxonomy" id="39947"/>
    <lineage>
        <taxon>Eukaryota</taxon>
        <taxon>Viridiplantae</taxon>
        <taxon>Streptophyta</taxon>
        <taxon>Embryophyta</taxon>
        <taxon>Tracheophyta</taxon>
        <taxon>Spermatophyta</taxon>
        <taxon>Magnoliopsida</taxon>
        <taxon>Liliopsida</taxon>
        <taxon>Poales</taxon>
        <taxon>Poaceae</taxon>
        <taxon>BOP clade</taxon>
        <taxon>Oryzoideae</taxon>
        <taxon>Oryzeae</taxon>
        <taxon>Oryzinae</taxon>
        <taxon>Oryza</taxon>
        <taxon>Oryza sativa</taxon>
    </lineage>
</organism>
<name>Q851W6_ORYSJ</name>
<dbReference type="EMBL" id="AC097280">
    <property type="protein sequence ID" value="AAO34500.1"/>
    <property type="molecule type" value="Genomic_DNA"/>
</dbReference>
<dbReference type="Proteomes" id="UP000000763">
    <property type="component" value="Chromosome 3"/>
</dbReference>
<evidence type="ECO:0000313" key="3">
    <source>
        <dbReference type="Proteomes" id="UP000000763"/>
    </source>
</evidence>
<proteinExistence type="predicted"/>
<reference evidence="3" key="1">
    <citation type="journal article" date="2005" name="Nature">
        <title>The map-based sequence of the rice genome.</title>
        <authorList>
            <consortium name="International rice genome sequencing project (IRGSP)"/>
            <person name="Matsumoto T."/>
            <person name="Wu J."/>
            <person name="Kanamori H."/>
            <person name="Katayose Y."/>
            <person name="Fujisawa M."/>
            <person name="Namiki N."/>
            <person name="Mizuno H."/>
            <person name="Yamamoto K."/>
            <person name="Antonio B.A."/>
            <person name="Baba T."/>
            <person name="Sakata K."/>
            <person name="Nagamura Y."/>
            <person name="Aoki H."/>
            <person name="Arikawa K."/>
            <person name="Arita K."/>
            <person name="Bito T."/>
            <person name="Chiden Y."/>
            <person name="Fujitsuka N."/>
            <person name="Fukunaka R."/>
            <person name="Hamada M."/>
            <person name="Harada C."/>
            <person name="Hayashi A."/>
            <person name="Hijishita S."/>
            <person name="Honda M."/>
            <person name="Hosokawa S."/>
            <person name="Ichikawa Y."/>
            <person name="Idonuma A."/>
            <person name="Iijima M."/>
            <person name="Ikeda M."/>
            <person name="Ikeno M."/>
            <person name="Ito K."/>
            <person name="Ito S."/>
            <person name="Ito T."/>
            <person name="Ito Y."/>
            <person name="Ito Y."/>
            <person name="Iwabuchi A."/>
            <person name="Kamiya K."/>
            <person name="Karasawa W."/>
            <person name="Kurita K."/>
            <person name="Katagiri S."/>
            <person name="Kikuta A."/>
            <person name="Kobayashi H."/>
            <person name="Kobayashi N."/>
            <person name="Machita K."/>
            <person name="Maehara T."/>
            <person name="Masukawa M."/>
            <person name="Mizubayashi T."/>
            <person name="Mukai Y."/>
            <person name="Nagasaki H."/>
            <person name="Nagata Y."/>
            <person name="Naito S."/>
            <person name="Nakashima M."/>
            <person name="Nakama Y."/>
            <person name="Nakamichi Y."/>
            <person name="Nakamura M."/>
            <person name="Meguro A."/>
            <person name="Negishi M."/>
            <person name="Ohta I."/>
            <person name="Ohta T."/>
            <person name="Okamoto M."/>
            <person name="Ono N."/>
            <person name="Saji S."/>
            <person name="Sakaguchi M."/>
            <person name="Sakai K."/>
            <person name="Shibata M."/>
            <person name="Shimokawa T."/>
            <person name="Song J."/>
            <person name="Takazaki Y."/>
            <person name="Terasawa K."/>
            <person name="Tsugane M."/>
            <person name="Tsuji K."/>
            <person name="Ueda S."/>
            <person name="Waki K."/>
            <person name="Yamagata H."/>
            <person name="Yamamoto M."/>
            <person name="Yamamoto S."/>
            <person name="Yamane H."/>
            <person name="Yoshiki S."/>
            <person name="Yoshihara R."/>
            <person name="Yukawa K."/>
            <person name="Zhong H."/>
            <person name="Yano M."/>
            <person name="Yuan Q."/>
            <person name="Ouyang S."/>
            <person name="Liu J."/>
            <person name="Jones K.M."/>
            <person name="Gansberger K."/>
            <person name="Moffat K."/>
            <person name="Hill J."/>
            <person name="Bera J."/>
            <person name="Fadrosh D."/>
            <person name="Jin S."/>
            <person name="Johri S."/>
            <person name="Kim M."/>
            <person name="Overton L."/>
            <person name="Reardon M."/>
            <person name="Tsitrin T."/>
            <person name="Vuong H."/>
            <person name="Weaver B."/>
            <person name="Ciecko A."/>
            <person name="Tallon L."/>
            <person name="Jackson J."/>
            <person name="Pai G."/>
            <person name="Aken S.V."/>
            <person name="Utterback T."/>
            <person name="Reidmuller S."/>
            <person name="Feldblyum T."/>
            <person name="Hsiao J."/>
            <person name="Zismann V."/>
            <person name="Iobst S."/>
            <person name="de Vazeille A.R."/>
            <person name="Buell C.R."/>
            <person name="Ying K."/>
            <person name="Li Y."/>
            <person name="Lu T."/>
            <person name="Huang Y."/>
            <person name="Zhao Q."/>
            <person name="Feng Q."/>
            <person name="Zhang L."/>
            <person name="Zhu J."/>
            <person name="Weng Q."/>
            <person name="Mu J."/>
            <person name="Lu Y."/>
            <person name="Fan D."/>
            <person name="Liu Y."/>
            <person name="Guan J."/>
            <person name="Zhang Y."/>
            <person name="Yu S."/>
            <person name="Liu X."/>
            <person name="Zhang Y."/>
            <person name="Hong G."/>
            <person name="Han B."/>
            <person name="Choisne N."/>
            <person name="Demange N."/>
            <person name="Orjeda G."/>
            <person name="Samain S."/>
            <person name="Cattolico L."/>
            <person name="Pelletier E."/>
            <person name="Couloux A."/>
            <person name="Segurens B."/>
            <person name="Wincker P."/>
            <person name="D'Hont A."/>
            <person name="Scarpelli C."/>
            <person name="Weissenbach J."/>
            <person name="Salanoubat M."/>
            <person name="Quetier F."/>
            <person name="Yu Y."/>
            <person name="Kim H.R."/>
            <person name="Rambo T."/>
            <person name="Currie J."/>
            <person name="Collura K."/>
            <person name="Luo M."/>
            <person name="Yang T."/>
            <person name="Ammiraju J.S.S."/>
            <person name="Engler F."/>
            <person name="Soderlund C."/>
            <person name="Wing R.A."/>
            <person name="Palmer L.E."/>
            <person name="de la Bastide M."/>
            <person name="Spiegel L."/>
            <person name="Nascimento L."/>
            <person name="Zutavern T."/>
            <person name="O'Shaughnessy A."/>
            <person name="Dike S."/>
            <person name="Dedhia N."/>
            <person name="Preston R."/>
            <person name="Balija V."/>
            <person name="McCombie W.R."/>
            <person name="Chow T."/>
            <person name="Chen H."/>
            <person name="Chung M."/>
            <person name="Chen C."/>
            <person name="Shaw J."/>
            <person name="Wu H."/>
            <person name="Hsiao K."/>
            <person name="Chao Y."/>
            <person name="Chu M."/>
            <person name="Cheng C."/>
            <person name="Hour A."/>
            <person name="Lee P."/>
            <person name="Lin S."/>
            <person name="Lin Y."/>
            <person name="Liou J."/>
            <person name="Liu S."/>
            <person name="Hsing Y."/>
            <person name="Raghuvanshi S."/>
            <person name="Mohanty A."/>
            <person name="Bharti A.K."/>
            <person name="Gaur A."/>
            <person name="Gupta V."/>
            <person name="Kumar D."/>
            <person name="Ravi V."/>
            <person name="Vij S."/>
            <person name="Kapur A."/>
            <person name="Khurana P."/>
            <person name="Khurana P."/>
            <person name="Khurana J.P."/>
            <person name="Tyagi A.K."/>
            <person name="Gaikwad K."/>
            <person name="Singh A."/>
            <person name="Dalal V."/>
            <person name="Srivastava S."/>
            <person name="Dixit A."/>
            <person name="Pal A.K."/>
            <person name="Ghazi I.A."/>
            <person name="Yadav M."/>
            <person name="Pandit A."/>
            <person name="Bhargava A."/>
            <person name="Sureshbabu K."/>
            <person name="Batra K."/>
            <person name="Sharma T.R."/>
            <person name="Mohapatra T."/>
            <person name="Singh N.K."/>
            <person name="Messing J."/>
            <person name="Nelson A.B."/>
            <person name="Fuks G."/>
            <person name="Kavchok S."/>
            <person name="Keizer G."/>
            <person name="Linton E."/>
            <person name="Llaca V."/>
            <person name="Song R."/>
            <person name="Tanyolac B."/>
            <person name="Young S."/>
            <person name="Ho-Il K."/>
            <person name="Hahn J.H."/>
            <person name="Sangsakoo G."/>
            <person name="Vanavichit A."/>
            <person name="de Mattos Luiz.A.T."/>
            <person name="Zimmer P.D."/>
            <person name="Malone G."/>
            <person name="Dellagostin O."/>
            <person name="de Oliveira A.C."/>
            <person name="Bevan M."/>
            <person name="Bancroft I."/>
            <person name="Minx P."/>
            <person name="Cordum H."/>
            <person name="Wilson R."/>
            <person name="Cheng Z."/>
            <person name="Jin W."/>
            <person name="Jiang J."/>
            <person name="Leong S.A."/>
            <person name="Iwama H."/>
            <person name="Gojobori T."/>
            <person name="Itoh T."/>
            <person name="Niimura Y."/>
            <person name="Fujii Y."/>
            <person name="Habara T."/>
            <person name="Sakai H."/>
            <person name="Sato Y."/>
            <person name="Wilson G."/>
            <person name="Kumar K."/>
            <person name="McCouch S."/>
            <person name="Juretic N."/>
            <person name="Hoen D."/>
            <person name="Wright S."/>
            <person name="Bruskiewich R."/>
            <person name="Bureau T."/>
            <person name="Miyao A."/>
            <person name="Hirochika H."/>
            <person name="Nishikawa T."/>
            <person name="Kadowaki K."/>
            <person name="Sugiura M."/>
            <person name="Burr B."/>
            <person name="Sasaki T."/>
        </authorList>
    </citation>
    <scope>NUCLEOTIDE SEQUENCE [LARGE SCALE GENOMIC DNA]</scope>
    <source>
        <strain evidence="3">cv. Nipponbare</strain>
    </source>
</reference>
<evidence type="ECO:0000313" key="2">
    <source>
        <dbReference type="EMBL" id="AAO34500.1"/>
    </source>
</evidence>
<protein>
    <submittedName>
        <fullName evidence="2">Uncharacterized protein</fullName>
    </submittedName>
</protein>
<reference evidence="3" key="2">
    <citation type="journal article" date="2008" name="Nucleic Acids Res.">
        <title>The rice annotation project database (RAP-DB): 2008 update.</title>
        <authorList>
            <consortium name="The rice annotation project (RAP)"/>
        </authorList>
    </citation>
    <scope>GENOME REANNOTATION</scope>
    <source>
        <strain evidence="3">cv. Nipponbare</strain>
    </source>
</reference>
<gene>
    <name evidence="2" type="primary">OSJNBb0111B07.6</name>
</gene>
<sequence>MERRHEIHPSYRRRWWIHSRGGRSDGWFRVGGGEGVESASPITAISRSAHVEEGEGARFTRVTEGMPDPGGAQSLGTHRKQTAWWLKQAGDGAAAEGNERGRPSAAAGAAWRRRRELRPA</sequence>
<dbReference type="AlphaFoldDB" id="Q851W6"/>
<feature type="compositionally biased region" description="Basic residues" evidence="1">
    <location>
        <begin position="111"/>
        <end position="120"/>
    </location>
</feature>
<evidence type="ECO:0000256" key="1">
    <source>
        <dbReference type="SAM" id="MobiDB-lite"/>
    </source>
</evidence>